<evidence type="ECO:0000313" key="4">
    <source>
        <dbReference type="Proteomes" id="UP000216446"/>
    </source>
</evidence>
<reference evidence="3 4" key="1">
    <citation type="submission" date="2016-11" db="EMBL/GenBank/DDBJ databases">
        <title>Study of marine rhodopsin-containing bacteria.</title>
        <authorList>
            <person name="Yoshizawa S."/>
            <person name="Kumagai Y."/>
            <person name="Kogure K."/>
        </authorList>
    </citation>
    <scope>NUCLEOTIDE SEQUENCE [LARGE SCALE GENOMIC DNA]</scope>
    <source>
        <strain evidence="3 4">SG-29</strain>
    </source>
</reference>
<dbReference type="Proteomes" id="UP000216446">
    <property type="component" value="Unassembled WGS sequence"/>
</dbReference>
<keyword evidence="4" id="KW-1185">Reference proteome</keyword>
<evidence type="ECO:0000256" key="2">
    <source>
        <dbReference type="ARBA" id="ARBA00022679"/>
    </source>
</evidence>
<dbReference type="EMBL" id="MQWB01000001">
    <property type="protein sequence ID" value="OZC03346.1"/>
    <property type="molecule type" value="Genomic_DNA"/>
</dbReference>
<dbReference type="AlphaFoldDB" id="A0A259U087"/>
<protein>
    <submittedName>
        <fullName evidence="3">Glycosyltransferase</fullName>
    </submittedName>
</protein>
<dbReference type="InterPro" id="IPR004629">
    <property type="entry name" value="WecG_TagA_CpsF"/>
</dbReference>
<dbReference type="OrthoDB" id="9771846at2"/>
<name>A0A259U087_9BACT</name>
<keyword evidence="2 3" id="KW-0808">Transferase</keyword>
<accession>A0A259U087</accession>
<organism evidence="3 4">
    <name type="scientific">Rubricoccus marinus</name>
    <dbReference type="NCBI Taxonomy" id="716817"/>
    <lineage>
        <taxon>Bacteria</taxon>
        <taxon>Pseudomonadati</taxon>
        <taxon>Rhodothermota</taxon>
        <taxon>Rhodothermia</taxon>
        <taxon>Rhodothermales</taxon>
        <taxon>Rubricoccaceae</taxon>
        <taxon>Rubricoccus</taxon>
    </lineage>
</organism>
<keyword evidence="1" id="KW-0328">Glycosyltransferase</keyword>
<dbReference type="NCBIfam" id="TIGR00696">
    <property type="entry name" value="wecG_tagA_cpsF"/>
    <property type="match status" value="1"/>
</dbReference>
<evidence type="ECO:0000256" key="1">
    <source>
        <dbReference type="ARBA" id="ARBA00022676"/>
    </source>
</evidence>
<sequence>MTDSAHILGVRFDARSTDEAADEILGWASRAEARYACFSNAHGTIEAQDDPSFMDVLNGADLNVPDGMSVVRAMRSLGVDQKDRVYGPDVTLAVAERAAARGVPVAFYGSSQKVLDALSANLPQKAPGLQIVSAISPPFRALTPEEDEAFVQELKASGARIVFVGLGCPRQERWAAEHADRIGAVCLAVGAAFDFHAGLLTQAPGWIQQAGLEWAFRLAMEPKRLWRRYSRIVPRFMGGFAAQRFRQRQQNAVSAPTA</sequence>
<dbReference type="PANTHER" id="PTHR34136:SF1">
    <property type="entry name" value="UDP-N-ACETYL-D-MANNOSAMINURONIC ACID TRANSFERASE"/>
    <property type="match status" value="1"/>
</dbReference>
<dbReference type="Pfam" id="PF03808">
    <property type="entry name" value="Glyco_tran_WecG"/>
    <property type="match status" value="1"/>
</dbReference>
<dbReference type="InParanoid" id="A0A259U087"/>
<evidence type="ECO:0000313" key="3">
    <source>
        <dbReference type="EMBL" id="OZC03346.1"/>
    </source>
</evidence>
<comment type="caution">
    <text evidence="3">The sequence shown here is derived from an EMBL/GenBank/DDBJ whole genome shotgun (WGS) entry which is preliminary data.</text>
</comment>
<gene>
    <name evidence="3" type="ORF">BSZ36_10350</name>
</gene>
<proteinExistence type="predicted"/>
<dbReference type="PANTHER" id="PTHR34136">
    <property type="match status" value="1"/>
</dbReference>
<dbReference type="GO" id="GO:0016758">
    <property type="term" value="F:hexosyltransferase activity"/>
    <property type="evidence" value="ECO:0007669"/>
    <property type="project" value="TreeGrafter"/>
</dbReference>
<dbReference type="FunCoup" id="A0A259U087">
    <property type="interactions" value="101"/>
</dbReference>
<dbReference type="CDD" id="cd06533">
    <property type="entry name" value="Glyco_transf_WecG_TagA"/>
    <property type="match status" value="1"/>
</dbReference>
<dbReference type="RefSeq" id="WP_094548602.1">
    <property type="nucleotide sequence ID" value="NZ_MQWB01000001.1"/>
</dbReference>